<comment type="catalytic activity">
    <reaction evidence="1 6">
        <text>Cleavage of hydrophobic, N-terminal signal or leader sequences from secreted and periplasmic proteins.</text>
        <dbReference type="EC" id="3.4.21.89"/>
    </reaction>
</comment>
<dbReference type="GO" id="GO:0009003">
    <property type="term" value="F:signal peptidase activity"/>
    <property type="evidence" value="ECO:0007669"/>
    <property type="project" value="UniProtKB-EC"/>
</dbReference>
<keyword evidence="4 6" id="KW-0378">Hydrolase</keyword>
<organism evidence="8 9">
    <name type="scientific">Deinococcus deserti (strain DSM 17065 / CIP 109153 / LMG 22923 / VCD115)</name>
    <dbReference type="NCBI Taxonomy" id="546414"/>
    <lineage>
        <taxon>Bacteria</taxon>
        <taxon>Thermotogati</taxon>
        <taxon>Deinococcota</taxon>
        <taxon>Deinococci</taxon>
        <taxon>Deinococcales</taxon>
        <taxon>Deinococcaceae</taxon>
        <taxon>Deinococcus</taxon>
    </lineage>
</organism>
<gene>
    <name evidence="8" type="ordered locus">Deide_15400</name>
</gene>
<dbReference type="InterPro" id="IPR019757">
    <property type="entry name" value="Pept_S26A_signal_pept_1_Lys-AS"/>
</dbReference>
<dbReference type="AlphaFoldDB" id="C1CWD6"/>
<dbReference type="GO" id="GO:0004252">
    <property type="term" value="F:serine-type endopeptidase activity"/>
    <property type="evidence" value="ECO:0007669"/>
    <property type="project" value="InterPro"/>
</dbReference>
<dbReference type="HOGENOM" id="CLU_2104974_0_0_0"/>
<dbReference type="eggNOG" id="COG0681">
    <property type="taxonomic scope" value="Bacteria"/>
</dbReference>
<name>C1CWD6_DEIDV</name>
<dbReference type="PROSITE" id="PS00760">
    <property type="entry name" value="SPASE_I_2"/>
    <property type="match status" value="1"/>
</dbReference>
<dbReference type="Proteomes" id="UP000002208">
    <property type="component" value="Chromosome"/>
</dbReference>
<dbReference type="InterPro" id="IPR019533">
    <property type="entry name" value="Peptidase_S26"/>
</dbReference>
<reference evidence="8 9" key="1">
    <citation type="journal article" date="2009" name="PLoS Genet.">
        <title>Alliance of proteomics and genomics to unravel the specificities of Sahara bacterium Deinococcus deserti.</title>
        <authorList>
            <person name="de Groot A."/>
            <person name="Dulermo R."/>
            <person name="Ortet P."/>
            <person name="Blanchard L."/>
            <person name="Guerin P."/>
            <person name="Fernandez B."/>
            <person name="Vacherie B."/>
            <person name="Dossat C."/>
            <person name="Jolivet E."/>
            <person name="Siguier P."/>
            <person name="Chandler M."/>
            <person name="Barakat M."/>
            <person name="Dedieu A."/>
            <person name="Barbe V."/>
            <person name="Heulin T."/>
            <person name="Sommer S."/>
            <person name="Achouak W."/>
            <person name="Armengaud J."/>
        </authorList>
    </citation>
    <scope>NUCLEOTIDE SEQUENCE [LARGE SCALE GENOMIC DNA]</scope>
    <source>
        <strain evidence="9">DSM 17065 / CIP 109153 / LMG 22923 / VCD115</strain>
    </source>
</reference>
<dbReference type="Pfam" id="PF10502">
    <property type="entry name" value="Peptidase_S26"/>
    <property type="match status" value="1"/>
</dbReference>
<dbReference type="CDD" id="cd06530">
    <property type="entry name" value="S26_SPase_I"/>
    <property type="match status" value="1"/>
</dbReference>
<evidence type="ECO:0000256" key="6">
    <source>
        <dbReference type="RuleBase" id="RU362042"/>
    </source>
</evidence>
<dbReference type="EC" id="3.4.21.89" evidence="3 6"/>
<dbReference type="PaxDb" id="546414-Deide_15400"/>
<dbReference type="KEGG" id="ddr:Deide_15400"/>
<dbReference type="GO" id="GO:0006465">
    <property type="term" value="P:signal peptide processing"/>
    <property type="evidence" value="ECO:0007669"/>
    <property type="project" value="InterPro"/>
</dbReference>
<dbReference type="PRINTS" id="PR00727">
    <property type="entry name" value="LEADERPTASE"/>
</dbReference>
<dbReference type="InterPro" id="IPR036286">
    <property type="entry name" value="LexA/Signal_pep-like_sf"/>
</dbReference>
<evidence type="ECO:0000313" key="9">
    <source>
        <dbReference type="Proteomes" id="UP000002208"/>
    </source>
</evidence>
<feature type="domain" description="Peptidase S26" evidence="7">
    <location>
        <begin position="11"/>
        <end position="114"/>
    </location>
</feature>
<evidence type="ECO:0000256" key="2">
    <source>
        <dbReference type="ARBA" id="ARBA00009370"/>
    </source>
</evidence>
<sequence length="115" mass="13056">MKGQLRQLWREWLSPVTVALLFTQFGATAVNVDGVSMLPGLRHGELLLIPKAEGWARQLGLGAYQRGDVVVFKPPRGAVYEWKRDYRGVRLPWAYRPYLVKRVVGVPGDRVQVRA</sequence>
<comment type="subcellular location">
    <subcellularLocation>
        <location evidence="6">Membrane</location>
        <topology evidence="6">Single-pass type II membrane protein</topology>
    </subcellularLocation>
</comment>
<accession>C1CWD6</accession>
<dbReference type="Gene3D" id="2.10.109.10">
    <property type="entry name" value="Umud Fragment, subunit A"/>
    <property type="match status" value="1"/>
</dbReference>
<keyword evidence="6" id="KW-0645">Protease</keyword>
<dbReference type="GO" id="GO:0016020">
    <property type="term" value="C:membrane"/>
    <property type="evidence" value="ECO:0007669"/>
    <property type="project" value="UniProtKB-SubCell"/>
</dbReference>
<dbReference type="STRING" id="546414.Deide_15400"/>
<dbReference type="SUPFAM" id="SSF51306">
    <property type="entry name" value="LexA/Signal peptidase"/>
    <property type="match status" value="1"/>
</dbReference>
<dbReference type="EMBL" id="CP001114">
    <property type="protein sequence ID" value="ACO46503.1"/>
    <property type="molecule type" value="Genomic_DNA"/>
</dbReference>
<dbReference type="InterPro" id="IPR000223">
    <property type="entry name" value="Pept_S26A_signal_pept_1"/>
</dbReference>
<dbReference type="NCBIfam" id="TIGR02227">
    <property type="entry name" value="sigpep_I_bact"/>
    <property type="match status" value="1"/>
</dbReference>
<evidence type="ECO:0000256" key="4">
    <source>
        <dbReference type="ARBA" id="ARBA00022801"/>
    </source>
</evidence>
<evidence type="ECO:0000313" key="8">
    <source>
        <dbReference type="EMBL" id="ACO46503.1"/>
    </source>
</evidence>
<evidence type="ECO:0000259" key="7">
    <source>
        <dbReference type="Pfam" id="PF10502"/>
    </source>
</evidence>
<feature type="active site" evidence="5">
    <location>
        <position position="36"/>
    </location>
</feature>
<evidence type="ECO:0000256" key="5">
    <source>
        <dbReference type="PIRSR" id="PIRSR600223-1"/>
    </source>
</evidence>
<evidence type="ECO:0000256" key="1">
    <source>
        <dbReference type="ARBA" id="ARBA00000677"/>
    </source>
</evidence>
<comment type="similarity">
    <text evidence="2 6">Belongs to the peptidase S26 family.</text>
</comment>
<protein>
    <recommendedName>
        <fullName evidence="3 6">Signal peptidase I</fullName>
        <ecNumber evidence="3 6">3.4.21.89</ecNumber>
    </recommendedName>
</protein>
<dbReference type="PANTHER" id="PTHR43390">
    <property type="entry name" value="SIGNAL PEPTIDASE I"/>
    <property type="match status" value="1"/>
</dbReference>
<feature type="active site" evidence="5">
    <location>
        <position position="101"/>
    </location>
</feature>
<dbReference type="PANTHER" id="PTHR43390:SF1">
    <property type="entry name" value="CHLOROPLAST PROCESSING PEPTIDASE"/>
    <property type="match status" value="1"/>
</dbReference>
<proteinExistence type="inferred from homology"/>
<keyword evidence="9" id="KW-1185">Reference proteome</keyword>
<evidence type="ECO:0000256" key="3">
    <source>
        <dbReference type="ARBA" id="ARBA00013208"/>
    </source>
</evidence>